<organism evidence="8 9">
    <name type="scientific">Pseudozyma antarctica (strain T-34)</name>
    <name type="common">Yeast</name>
    <name type="synonym">Candida antarctica</name>
    <dbReference type="NCBI Taxonomy" id="1151754"/>
    <lineage>
        <taxon>Eukaryota</taxon>
        <taxon>Fungi</taxon>
        <taxon>Dikarya</taxon>
        <taxon>Basidiomycota</taxon>
        <taxon>Ustilaginomycotina</taxon>
        <taxon>Ustilaginomycetes</taxon>
        <taxon>Ustilaginales</taxon>
        <taxon>Ustilaginaceae</taxon>
        <taxon>Moesziomyces</taxon>
    </lineage>
</organism>
<evidence type="ECO:0000256" key="4">
    <source>
        <dbReference type="ARBA" id="ARBA00023274"/>
    </source>
</evidence>
<dbReference type="InterPro" id="IPR011332">
    <property type="entry name" value="Ribosomal_zn-bd"/>
</dbReference>
<evidence type="ECO:0000256" key="1">
    <source>
        <dbReference type="ARBA" id="ARBA00010919"/>
    </source>
</evidence>
<dbReference type="AlphaFoldDB" id="M9MI30"/>
<dbReference type="OrthoDB" id="5567124at2759"/>
<evidence type="ECO:0000256" key="2">
    <source>
        <dbReference type="ARBA" id="ARBA00022833"/>
    </source>
</evidence>
<dbReference type="GO" id="GO:0008270">
    <property type="term" value="F:zinc ion binding"/>
    <property type="evidence" value="ECO:0007669"/>
    <property type="project" value="UniProtKB-KW"/>
</dbReference>
<accession>M9MI30</accession>
<feature type="chain" id="PRO_5004100879" description="40S ribosomal protein S27" evidence="7">
    <location>
        <begin position="17"/>
        <end position="350"/>
    </location>
</feature>
<feature type="signal peptide" evidence="7">
    <location>
        <begin position="1"/>
        <end position="16"/>
    </location>
</feature>
<dbReference type="FunFam" id="2.20.25.100:FF:000001">
    <property type="entry name" value="40S ribosomal protein S27"/>
    <property type="match status" value="1"/>
</dbReference>
<dbReference type="InterPro" id="IPR000592">
    <property type="entry name" value="Ribosomal_eS27"/>
</dbReference>
<name>M9MI30_PSEA3</name>
<proteinExistence type="inferred from homology"/>
<keyword evidence="7" id="KW-0732">Signal</keyword>
<dbReference type="STRING" id="1151754.M9MI30"/>
<keyword evidence="5" id="KW-0863">Zinc-finger</keyword>
<dbReference type="Pfam" id="PF01667">
    <property type="entry name" value="Ribosomal_S27e"/>
    <property type="match status" value="1"/>
</dbReference>
<evidence type="ECO:0000256" key="7">
    <source>
        <dbReference type="SAM" id="SignalP"/>
    </source>
</evidence>
<dbReference type="InterPro" id="IPR023407">
    <property type="entry name" value="Ribosomal_eS27_Zn-bd_dom_sf"/>
</dbReference>
<dbReference type="SUPFAM" id="SSF57829">
    <property type="entry name" value="Zn-binding ribosomal proteins"/>
    <property type="match status" value="1"/>
</dbReference>
<evidence type="ECO:0000256" key="5">
    <source>
        <dbReference type="RuleBase" id="RU000671"/>
    </source>
</evidence>
<protein>
    <recommendedName>
        <fullName evidence="5">40S ribosomal protein S27</fullName>
    </recommendedName>
</protein>
<dbReference type="PANTHER" id="PTHR11594">
    <property type="entry name" value="40S RIBOSOMAL PROTEIN S27"/>
    <property type="match status" value="1"/>
</dbReference>
<dbReference type="GO" id="GO:0005840">
    <property type="term" value="C:ribosome"/>
    <property type="evidence" value="ECO:0007669"/>
    <property type="project" value="UniProtKB-KW"/>
</dbReference>
<dbReference type="PROSITE" id="PS01168">
    <property type="entry name" value="RIBOSOMAL_S27E"/>
    <property type="match status" value="1"/>
</dbReference>
<comment type="cofactor">
    <cofactor evidence="5">
        <name>Zn(2+)</name>
        <dbReference type="ChEBI" id="CHEBI:29105"/>
    </cofactor>
    <text evidence="5">Binds 1 zinc ion per subunit.</text>
</comment>
<keyword evidence="2 5" id="KW-0862">Zinc</keyword>
<dbReference type="HAMAP" id="MF_00371">
    <property type="entry name" value="Ribosomal_eS27"/>
    <property type="match status" value="1"/>
</dbReference>
<feature type="region of interest" description="Disordered" evidence="6">
    <location>
        <begin position="141"/>
        <end position="164"/>
    </location>
</feature>
<comment type="similarity">
    <text evidence="1 5">Belongs to the eukaryotic ribosomal protein eS27 family.</text>
</comment>
<dbReference type="GO" id="GO:0003735">
    <property type="term" value="F:structural constituent of ribosome"/>
    <property type="evidence" value="ECO:0007669"/>
    <property type="project" value="InterPro"/>
</dbReference>
<evidence type="ECO:0000313" key="9">
    <source>
        <dbReference type="Proteomes" id="UP000011976"/>
    </source>
</evidence>
<dbReference type="Gene3D" id="2.20.25.100">
    <property type="entry name" value="Zn-binding ribosomal proteins"/>
    <property type="match status" value="1"/>
</dbReference>
<feature type="region of interest" description="Disordered" evidence="6">
    <location>
        <begin position="89"/>
        <end position="112"/>
    </location>
</feature>
<reference evidence="9" key="1">
    <citation type="journal article" date="2013" name="Genome Announc.">
        <title>Genome sequence of the basidiomycetous yeast Pseudozyma antarctica T-34, a producer of the glycolipid biosurfactants mannosylerythritol lipids.</title>
        <authorList>
            <person name="Morita T."/>
            <person name="Koike H."/>
            <person name="Koyama Y."/>
            <person name="Hagiwara H."/>
            <person name="Ito E."/>
            <person name="Fukuoka T."/>
            <person name="Imura T."/>
            <person name="Machida M."/>
            <person name="Kitamoto D."/>
        </authorList>
    </citation>
    <scope>NUCLEOTIDE SEQUENCE [LARGE SCALE GENOMIC DNA]</scope>
    <source>
        <strain evidence="9">T-34</strain>
    </source>
</reference>
<keyword evidence="5" id="KW-0479">Metal-binding</keyword>
<sequence length="350" mass="37674">MVCCLVTPRWLVYCLAAAVSISRAPKGPAAVFGSQNNGLQASLNQNSAVSVSNLRVATESAEAELAKPGRLSEAADGDSRTRAGRVYAAAQAGDRDPRQARPCRRPPPTILLPSPQYHTHILITLQDGKISRILATRFASQQNERPYDSAPGRRRRTGDGQGIRAGRVPLLDATQTLFRANITTSHATGSMLLSFATRNTPALNPGFTPKIGHPLSADTQPVACRHCRPLRLPSLRHAGDHSHSAAMRDPSCLAEIHTDHCNCPHLAQTLAVDLLNPSTEQQARCHKLKRLVQNPNSFFMDVKCPGCFAITTVFSHAQTVVVCGSCAQVLSQPTGGKARLTEGCSFRKKA</sequence>
<evidence type="ECO:0000313" key="8">
    <source>
        <dbReference type="EMBL" id="GAC76592.1"/>
    </source>
</evidence>
<keyword evidence="3 5" id="KW-0689">Ribosomal protein</keyword>
<dbReference type="GO" id="GO:0006412">
    <property type="term" value="P:translation"/>
    <property type="evidence" value="ECO:0007669"/>
    <property type="project" value="InterPro"/>
</dbReference>
<evidence type="ECO:0000256" key="6">
    <source>
        <dbReference type="SAM" id="MobiDB-lite"/>
    </source>
</evidence>
<keyword evidence="4 5" id="KW-0687">Ribonucleoprotein</keyword>
<dbReference type="EMBL" id="DF196788">
    <property type="protein sequence ID" value="GAC76592.1"/>
    <property type="molecule type" value="Genomic_DNA"/>
</dbReference>
<dbReference type="GO" id="GO:1990904">
    <property type="term" value="C:ribonucleoprotein complex"/>
    <property type="evidence" value="ECO:0007669"/>
    <property type="project" value="UniProtKB-KW"/>
</dbReference>
<dbReference type="Proteomes" id="UP000011976">
    <property type="component" value="Unassembled WGS sequence"/>
</dbReference>
<gene>
    <name evidence="8" type="ORF">PANT_22d00103</name>
</gene>
<evidence type="ECO:0000256" key="3">
    <source>
        <dbReference type="ARBA" id="ARBA00022980"/>
    </source>
</evidence>